<keyword evidence="2" id="KW-1185">Reference proteome</keyword>
<sequence>MNVNKLIRFLFKAARILGDINAVKGGTYGKRVARRTAKRTTRKMVRSLFK</sequence>
<organism evidence="1 2">
    <name type="scientific">Virgibacillus sediminis</name>
    <dbReference type="NCBI Taxonomy" id="202260"/>
    <lineage>
        <taxon>Bacteria</taxon>
        <taxon>Bacillati</taxon>
        <taxon>Bacillota</taxon>
        <taxon>Bacilli</taxon>
        <taxon>Bacillales</taxon>
        <taxon>Bacillaceae</taxon>
        <taxon>Virgibacillus</taxon>
    </lineage>
</organism>
<name>A0ABV7A4I3_9BACI</name>
<protein>
    <submittedName>
        <fullName evidence="1">Uncharacterized protein</fullName>
    </submittedName>
</protein>
<evidence type="ECO:0000313" key="1">
    <source>
        <dbReference type="EMBL" id="MFC2947931.1"/>
    </source>
</evidence>
<dbReference type="Proteomes" id="UP001595387">
    <property type="component" value="Unassembled WGS sequence"/>
</dbReference>
<proteinExistence type="predicted"/>
<gene>
    <name evidence="1" type="ORF">ACFODW_06195</name>
</gene>
<dbReference type="RefSeq" id="WP_390304342.1">
    <property type="nucleotide sequence ID" value="NZ_JBHRRZ010000011.1"/>
</dbReference>
<dbReference type="EMBL" id="JBHRRZ010000011">
    <property type="protein sequence ID" value="MFC2947931.1"/>
    <property type="molecule type" value="Genomic_DNA"/>
</dbReference>
<evidence type="ECO:0000313" key="2">
    <source>
        <dbReference type="Proteomes" id="UP001595387"/>
    </source>
</evidence>
<reference evidence="2" key="1">
    <citation type="journal article" date="2019" name="Int. J. Syst. Evol. Microbiol.">
        <title>The Global Catalogue of Microorganisms (GCM) 10K type strain sequencing project: providing services to taxonomists for standard genome sequencing and annotation.</title>
        <authorList>
            <consortium name="The Broad Institute Genomics Platform"/>
            <consortium name="The Broad Institute Genome Sequencing Center for Infectious Disease"/>
            <person name="Wu L."/>
            <person name="Ma J."/>
        </authorList>
    </citation>
    <scope>NUCLEOTIDE SEQUENCE [LARGE SCALE GENOMIC DNA]</scope>
    <source>
        <strain evidence="2">KCTC 13193</strain>
    </source>
</reference>
<accession>A0ABV7A4I3</accession>
<comment type="caution">
    <text evidence="1">The sequence shown here is derived from an EMBL/GenBank/DDBJ whole genome shotgun (WGS) entry which is preliminary data.</text>
</comment>